<dbReference type="EMBL" id="BARS01009005">
    <property type="protein sequence ID" value="GAF68779.1"/>
    <property type="molecule type" value="Genomic_DNA"/>
</dbReference>
<reference evidence="1" key="1">
    <citation type="journal article" date="2014" name="Front. Microbiol.">
        <title>High frequency of phylogenetically diverse reductive dehalogenase-homologous genes in deep subseafloor sedimentary metagenomes.</title>
        <authorList>
            <person name="Kawai M."/>
            <person name="Futagami T."/>
            <person name="Toyoda A."/>
            <person name="Takaki Y."/>
            <person name="Nishi S."/>
            <person name="Hori S."/>
            <person name="Arai W."/>
            <person name="Tsubouchi T."/>
            <person name="Morono Y."/>
            <person name="Uchiyama I."/>
            <person name="Ito T."/>
            <person name="Fujiyama A."/>
            <person name="Inagaki F."/>
            <person name="Takami H."/>
        </authorList>
    </citation>
    <scope>NUCLEOTIDE SEQUENCE</scope>
    <source>
        <strain evidence="1">Expedition CK06-06</strain>
    </source>
</reference>
<organism evidence="1">
    <name type="scientific">marine sediment metagenome</name>
    <dbReference type="NCBI Taxonomy" id="412755"/>
    <lineage>
        <taxon>unclassified sequences</taxon>
        <taxon>metagenomes</taxon>
        <taxon>ecological metagenomes</taxon>
    </lineage>
</organism>
<proteinExistence type="predicted"/>
<sequence length="134" mass="15583">FGLMAEEMQAKLRKVYTNTNLDIYLDGGWVRCGSCDFNDDSVYRLRPDYEAKSDTVECEIKDSATGLQVRYDTEIWPISKVCESSDFVGFKYEGDDIAYPEARKYKDEKGYYHPSWKEGYEVLTPTHVLFRKAD</sequence>
<comment type="caution">
    <text evidence="1">The sequence shown here is derived from an EMBL/GenBank/DDBJ whole genome shotgun (WGS) entry which is preliminary data.</text>
</comment>
<protein>
    <submittedName>
        <fullName evidence="1">Uncharacterized protein</fullName>
    </submittedName>
</protein>
<name>X0RIV6_9ZZZZ</name>
<accession>X0RIV6</accession>
<gene>
    <name evidence="1" type="ORF">S01H1_17045</name>
</gene>
<dbReference type="AlphaFoldDB" id="X0RIV6"/>
<evidence type="ECO:0000313" key="1">
    <source>
        <dbReference type="EMBL" id="GAF68779.1"/>
    </source>
</evidence>
<feature type="non-terminal residue" evidence="1">
    <location>
        <position position="1"/>
    </location>
</feature>